<gene>
    <name evidence="2" type="ORF">RCC75_04480</name>
    <name evidence="3" type="ORF">RCG00_14880</name>
</gene>
<keyword evidence="3" id="KW-0378">Hydrolase</keyword>
<evidence type="ECO:0000313" key="3">
    <source>
        <dbReference type="EMBL" id="WML85579.1"/>
    </source>
</evidence>
<name>A0AA51MJD6_9GAMM</name>
<reference evidence="3 4" key="1">
    <citation type="submission" date="2023-08" db="EMBL/GenBank/DDBJ databases">
        <title>New molecular markers tilS and rpoB for phylogenetic and monitoring studies of the genus Thiothrix biodiversity.</title>
        <authorList>
            <person name="Ravin N.V."/>
            <person name="Smolyakov D."/>
            <person name="Markov N.D."/>
            <person name="Beletsky A.V."/>
            <person name="Mardanov A.V."/>
            <person name="Rudenko T.S."/>
            <person name="Grabovich M.Y."/>
        </authorList>
    </citation>
    <scope>NUCLEOTIDE SEQUENCE</scope>
    <source>
        <strain evidence="3">DNT52</strain>
        <strain evidence="2 4">H33</strain>
    </source>
</reference>
<dbReference type="Proteomes" id="UP001229862">
    <property type="component" value="Chromosome"/>
</dbReference>
<dbReference type="InterPro" id="IPR011856">
    <property type="entry name" value="tRNA_endonuc-like_dom_sf"/>
</dbReference>
<keyword evidence="4" id="KW-1185">Reference proteome</keyword>
<evidence type="ECO:0000259" key="1">
    <source>
        <dbReference type="Pfam" id="PF01939"/>
    </source>
</evidence>
<feature type="domain" description="Endonuclease NucS C-terminal" evidence="1">
    <location>
        <begin position="5"/>
        <end position="85"/>
    </location>
</feature>
<accession>A0AA51MJD6</accession>
<organism evidence="3">
    <name type="scientific">Thiothrix subterranea</name>
    <dbReference type="NCBI Taxonomy" id="2735563"/>
    <lineage>
        <taxon>Bacteria</taxon>
        <taxon>Pseudomonadati</taxon>
        <taxon>Pseudomonadota</taxon>
        <taxon>Gammaproteobacteria</taxon>
        <taxon>Thiotrichales</taxon>
        <taxon>Thiotrichaceae</taxon>
        <taxon>Thiothrix</taxon>
    </lineage>
</organism>
<evidence type="ECO:0000313" key="4">
    <source>
        <dbReference type="Proteomes" id="UP001223336"/>
    </source>
</evidence>
<dbReference type="EMBL" id="CP133217">
    <property type="protein sequence ID" value="WML85579.1"/>
    <property type="molecule type" value="Genomic_DNA"/>
</dbReference>
<dbReference type="Pfam" id="PF01939">
    <property type="entry name" value="NucS_C"/>
    <property type="match status" value="1"/>
</dbReference>
<evidence type="ECO:0000313" key="2">
    <source>
        <dbReference type="EMBL" id="MDQ5767770.1"/>
    </source>
</evidence>
<keyword evidence="3" id="KW-0255">Endonuclease</keyword>
<dbReference type="Proteomes" id="UP001223336">
    <property type="component" value="Unassembled WGS sequence"/>
</dbReference>
<keyword evidence="3" id="KW-0540">Nuclease</keyword>
<dbReference type="RefSeq" id="WP_308133906.1">
    <property type="nucleotide sequence ID" value="NZ_CP133197.1"/>
</dbReference>
<sequence>MESIEDKIRDKLALHLDILEKEIVLLKKEAFLPNHQGTRGFVDILAKDSLGRFVIIELKISKAASREAIHEILKYIENIKETKSLKNDEIIALIVSTEWEELLIPFSSFVEKAPYSVVGYKLTVDTDLTPLSATIVEPLKLKNERLLSDRHSIALYRNKENLEKGVKSHIQCYTNKNIRDFVLLILKANEHFHAKAITQVSEFLKSMNSTGLLNNKNIKEMPRYDYMIYASIQIQENKKYWDIIKKHPSIYKEAKDAFINWTSEEETAYLHDYAIECNPRPFFEYTEIGYPSKLSHKLLEDEAWEIQYLIRNGRLNENELLTDDTIINELKGDTGTNKVKYIKEFSSKNKSSFKKVAQEINKCLSDNIYWLAGIKKAISEISDFSKRKDFNVKIYVYNPSNTLLSIYYNATRKDSNNEFVYFPVYQISVENESTIKMYYGGLSYEGGDFNLKTVIDRFYNNDVGNLILSRSYGYQENDHEICQSYGLSYSNYLCDNNGDKIKGYSPKASYYKFNGYKYIPCKKTDPFSGIKTFINNERDFCNDVINLFKHHDLGNGMYIF</sequence>
<proteinExistence type="predicted"/>
<protein>
    <submittedName>
        <fullName evidence="3">Endonuclease NucS</fullName>
    </submittedName>
</protein>
<dbReference type="EMBL" id="JAVFKN010000003">
    <property type="protein sequence ID" value="MDQ5767770.1"/>
    <property type="molecule type" value="Genomic_DNA"/>
</dbReference>
<dbReference type="Gene3D" id="3.40.1350.10">
    <property type="match status" value="1"/>
</dbReference>
<dbReference type="GO" id="GO:0004519">
    <property type="term" value="F:endonuclease activity"/>
    <property type="evidence" value="ECO:0007669"/>
    <property type="project" value="UniProtKB-KW"/>
</dbReference>
<dbReference type="InterPro" id="IPR048301">
    <property type="entry name" value="NucS_C"/>
</dbReference>
<dbReference type="AlphaFoldDB" id="A0AA51MJD6"/>
<dbReference type="GO" id="GO:0003676">
    <property type="term" value="F:nucleic acid binding"/>
    <property type="evidence" value="ECO:0007669"/>
    <property type="project" value="InterPro"/>
</dbReference>